<feature type="region of interest" description="Disordered" evidence="1">
    <location>
        <begin position="28"/>
        <end position="52"/>
    </location>
</feature>
<feature type="signal peptide" evidence="2">
    <location>
        <begin position="1"/>
        <end position="31"/>
    </location>
</feature>
<proteinExistence type="predicted"/>
<evidence type="ECO:0000256" key="1">
    <source>
        <dbReference type="SAM" id="MobiDB-lite"/>
    </source>
</evidence>
<organism evidence="3">
    <name type="scientific">Streptomyces sp. NBC_00060</name>
    <dbReference type="NCBI Taxonomy" id="2975636"/>
    <lineage>
        <taxon>Bacteria</taxon>
        <taxon>Bacillati</taxon>
        <taxon>Actinomycetota</taxon>
        <taxon>Actinomycetes</taxon>
        <taxon>Kitasatosporales</taxon>
        <taxon>Streptomycetaceae</taxon>
        <taxon>Streptomyces</taxon>
    </lineage>
</organism>
<dbReference type="PROSITE" id="PS51318">
    <property type="entry name" value="TAT"/>
    <property type="match status" value="1"/>
</dbReference>
<sequence length="140" mass="14951">MNKPFSPRRRMAAAALAATAVLTVTAPSAFADATPSKTPRTTAKAPTTDGAKGVCKRAPKVAARLDRSLDRLNGGVNTVGSVARLQQRVDNAKKEGHTAIETYLSDKLTYRKGLVTTLQQRQKDLTDVAAWCKANNNGTK</sequence>
<protein>
    <recommendedName>
        <fullName evidence="4">Secreted protein</fullName>
    </recommendedName>
</protein>
<gene>
    <name evidence="3" type="ORF">OHV25_04155</name>
</gene>
<dbReference type="AlphaFoldDB" id="A0AAU2GUC2"/>
<reference evidence="3" key="1">
    <citation type="submission" date="2022-10" db="EMBL/GenBank/DDBJ databases">
        <title>The complete genomes of actinobacterial strains from the NBC collection.</title>
        <authorList>
            <person name="Joergensen T.S."/>
            <person name="Alvarez Arevalo M."/>
            <person name="Sterndorff E.B."/>
            <person name="Faurdal D."/>
            <person name="Vuksanovic O."/>
            <person name="Mourched A.-S."/>
            <person name="Charusanti P."/>
            <person name="Shaw S."/>
            <person name="Blin K."/>
            <person name="Weber T."/>
        </authorList>
    </citation>
    <scope>NUCLEOTIDE SEQUENCE</scope>
    <source>
        <strain evidence="3">NBC_00060</strain>
    </source>
</reference>
<name>A0AAU2GUC2_9ACTN</name>
<evidence type="ECO:0008006" key="4">
    <source>
        <dbReference type="Google" id="ProtNLM"/>
    </source>
</evidence>
<dbReference type="EMBL" id="CP108253">
    <property type="protein sequence ID" value="WTU38818.1"/>
    <property type="molecule type" value="Genomic_DNA"/>
</dbReference>
<dbReference type="InterPro" id="IPR006311">
    <property type="entry name" value="TAT_signal"/>
</dbReference>
<evidence type="ECO:0000256" key="2">
    <source>
        <dbReference type="SAM" id="SignalP"/>
    </source>
</evidence>
<keyword evidence="2" id="KW-0732">Signal</keyword>
<accession>A0AAU2GUC2</accession>
<feature type="chain" id="PRO_5043592082" description="Secreted protein" evidence="2">
    <location>
        <begin position="32"/>
        <end position="140"/>
    </location>
</feature>
<evidence type="ECO:0000313" key="3">
    <source>
        <dbReference type="EMBL" id="WTU38818.1"/>
    </source>
</evidence>
<feature type="compositionally biased region" description="Low complexity" evidence="1">
    <location>
        <begin position="33"/>
        <end position="48"/>
    </location>
</feature>